<dbReference type="GO" id="GO:0000724">
    <property type="term" value="P:double-strand break repair via homologous recombination"/>
    <property type="evidence" value="ECO:0007669"/>
    <property type="project" value="TreeGrafter"/>
</dbReference>
<dbReference type="InterPro" id="IPR051246">
    <property type="entry name" value="WDR48"/>
</dbReference>
<dbReference type="Proteomes" id="UP000075714">
    <property type="component" value="Unassembled WGS sequence"/>
</dbReference>
<protein>
    <recommendedName>
        <fullName evidence="3">Right handed beta helix domain-containing protein</fullName>
    </recommendedName>
</protein>
<dbReference type="PANTHER" id="PTHR19862:SF14">
    <property type="entry name" value="WD REPEAT-CONTAINING PROTEIN 48"/>
    <property type="match status" value="1"/>
</dbReference>
<dbReference type="SMART" id="SM00710">
    <property type="entry name" value="PbH1"/>
    <property type="match status" value="6"/>
</dbReference>
<evidence type="ECO:0000313" key="1">
    <source>
        <dbReference type="EMBL" id="KXZ56556.1"/>
    </source>
</evidence>
<dbReference type="EMBL" id="LSYV01000002">
    <property type="protein sequence ID" value="KXZ56556.1"/>
    <property type="molecule type" value="Genomic_DNA"/>
</dbReference>
<dbReference type="PANTHER" id="PTHR19862">
    <property type="entry name" value="WD REPEAT-CONTAINING PROTEIN 48"/>
    <property type="match status" value="1"/>
</dbReference>
<evidence type="ECO:0000313" key="2">
    <source>
        <dbReference type="Proteomes" id="UP000075714"/>
    </source>
</evidence>
<organism evidence="1 2">
    <name type="scientific">Gonium pectorale</name>
    <name type="common">Green alga</name>
    <dbReference type="NCBI Taxonomy" id="33097"/>
    <lineage>
        <taxon>Eukaryota</taxon>
        <taxon>Viridiplantae</taxon>
        <taxon>Chlorophyta</taxon>
        <taxon>core chlorophytes</taxon>
        <taxon>Chlorophyceae</taxon>
        <taxon>CS clade</taxon>
        <taxon>Chlamydomonadales</taxon>
        <taxon>Volvocaceae</taxon>
        <taxon>Gonium</taxon>
    </lineage>
</organism>
<reference evidence="2" key="1">
    <citation type="journal article" date="2016" name="Nat. Commun.">
        <title>The Gonium pectorale genome demonstrates co-option of cell cycle regulation during the evolution of multicellularity.</title>
        <authorList>
            <person name="Hanschen E.R."/>
            <person name="Marriage T.N."/>
            <person name="Ferris P.J."/>
            <person name="Hamaji T."/>
            <person name="Toyoda A."/>
            <person name="Fujiyama A."/>
            <person name="Neme R."/>
            <person name="Noguchi H."/>
            <person name="Minakuchi Y."/>
            <person name="Suzuki M."/>
            <person name="Kawai-Toyooka H."/>
            <person name="Smith D.R."/>
            <person name="Sparks H."/>
            <person name="Anderson J."/>
            <person name="Bakaric R."/>
            <person name="Luria V."/>
            <person name="Karger A."/>
            <person name="Kirschner M.W."/>
            <person name="Durand P.M."/>
            <person name="Michod R.E."/>
            <person name="Nozaki H."/>
            <person name="Olson B.J."/>
        </authorList>
    </citation>
    <scope>NUCLEOTIDE SEQUENCE [LARGE SCALE GENOMIC DNA]</scope>
    <source>
        <strain evidence="2">NIES-2863</strain>
    </source>
</reference>
<sequence>MSNNAALVTADNGGQGLFRFPAGHKVKSFVVSNNSRVDGNEGRLAPVVLICTDINSITVSGNSTLHGNQALIAVRSQQGRTGGCLFSATTVGSFMITDGGRVTNNTLHGDGDGGVLCAHKVSAFTVRGAGSTAAHNAARGGSGGVVAAKEMGELRVTEGGILAGNVAANGFGGAIFVGYDIRSDVVLSDGAVADSNRAETQGGGFLAVVNAVQGQIRLDHGGRISNCWTASSGGAISVQESIHGGLAVLTNASLASDMAQGGDGGAVYAGFSIDRLLVSAGGALLNNTAGGSGGAVFVGKTLPAAKGGHVSGNRTGMDDSNRAETQGGGFLAVVNAVQGQIRLDHGGRISNCWTASSGGAISVQESIHGGLAVLTNASLASDMAQGGDGGAVYAGFSIDRLLVSAGGALLNNTAGGSGGAVFVGKTLPAAKGGHVSGNRTGMDVSYS</sequence>
<evidence type="ECO:0008006" key="3">
    <source>
        <dbReference type="Google" id="ProtNLM"/>
    </source>
</evidence>
<gene>
    <name evidence="1" type="ORF">GPECTOR_1g5</name>
</gene>
<dbReference type="InterPro" id="IPR006626">
    <property type="entry name" value="PbH1"/>
</dbReference>
<proteinExistence type="predicted"/>
<keyword evidence="2" id="KW-1185">Reference proteome</keyword>
<dbReference type="AlphaFoldDB" id="A0A150H306"/>
<accession>A0A150H306</accession>
<name>A0A150H306_GONPE</name>
<dbReference type="GO" id="GO:0043130">
    <property type="term" value="F:ubiquitin binding"/>
    <property type="evidence" value="ECO:0007669"/>
    <property type="project" value="TreeGrafter"/>
</dbReference>
<comment type="caution">
    <text evidence="1">The sequence shown here is derived from an EMBL/GenBank/DDBJ whole genome shotgun (WGS) entry which is preliminary data.</text>
</comment>